<evidence type="ECO:0000256" key="1">
    <source>
        <dbReference type="SAM" id="Coils"/>
    </source>
</evidence>
<gene>
    <name evidence="2" type="ORF">AFUS01_LOCUS21014</name>
</gene>
<feature type="non-terminal residue" evidence="2">
    <location>
        <position position="148"/>
    </location>
</feature>
<feature type="coiled-coil region" evidence="1">
    <location>
        <begin position="59"/>
        <end position="115"/>
    </location>
</feature>
<dbReference type="AlphaFoldDB" id="A0A8J2P635"/>
<name>A0A8J2P635_9HEXA</name>
<comment type="caution">
    <text evidence="2">The sequence shown here is derived from an EMBL/GenBank/DDBJ whole genome shotgun (WGS) entry which is preliminary data.</text>
</comment>
<dbReference type="Proteomes" id="UP000708208">
    <property type="component" value="Unassembled WGS sequence"/>
</dbReference>
<evidence type="ECO:0000313" key="2">
    <source>
        <dbReference type="EMBL" id="CAG7732499.1"/>
    </source>
</evidence>
<keyword evidence="1" id="KW-0175">Coiled coil</keyword>
<dbReference type="EMBL" id="CAJVCH010232532">
    <property type="protein sequence ID" value="CAG7732499.1"/>
    <property type="molecule type" value="Genomic_DNA"/>
</dbReference>
<keyword evidence="3" id="KW-1185">Reference proteome</keyword>
<organism evidence="2 3">
    <name type="scientific">Allacma fusca</name>
    <dbReference type="NCBI Taxonomy" id="39272"/>
    <lineage>
        <taxon>Eukaryota</taxon>
        <taxon>Metazoa</taxon>
        <taxon>Ecdysozoa</taxon>
        <taxon>Arthropoda</taxon>
        <taxon>Hexapoda</taxon>
        <taxon>Collembola</taxon>
        <taxon>Symphypleona</taxon>
        <taxon>Sminthuridae</taxon>
        <taxon>Allacma</taxon>
    </lineage>
</organism>
<protein>
    <submittedName>
        <fullName evidence="2">Uncharacterized protein</fullName>
    </submittedName>
</protein>
<sequence>VRINLDLLANVISNYLLLERRLDENEALAKVIASGDALENVEAQKRSIEVAISESWTVVNDMEFELKELEETLANLKIQMREDEILQQAELERLHQELKEVESEEEKLLKATETEGCNTVNYYVDEMDSDTDLELMLIDEPQESSYNT</sequence>
<reference evidence="2" key="1">
    <citation type="submission" date="2021-06" db="EMBL/GenBank/DDBJ databases">
        <authorList>
            <person name="Hodson N. C."/>
            <person name="Mongue J. A."/>
            <person name="Jaron S. K."/>
        </authorList>
    </citation>
    <scope>NUCLEOTIDE SEQUENCE</scope>
</reference>
<accession>A0A8J2P635</accession>
<proteinExistence type="predicted"/>
<evidence type="ECO:0000313" key="3">
    <source>
        <dbReference type="Proteomes" id="UP000708208"/>
    </source>
</evidence>